<keyword evidence="1" id="KW-0175">Coiled coil</keyword>
<evidence type="ECO:0000313" key="3">
    <source>
        <dbReference type="Proteomes" id="UP000825935"/>
    </source>
</evidence>
<name>A0A8T2SCZ8_CERRI</name>
<dbReference type="EMBL" id="CM035426">
    <property type="protein sequence ID" value="KAH7315910.1"/>
    <property type="molecule type" value="Genomic_DNA"/>
</dbReference>
<reference evidence="2" key="1">
    <citation type="submission" date="2021-08" db="EMBL/GenBank/DDBJ databases">
        <title>WGS assembly of Ceratopteris richardii.</title>
        <authorList>
            <person name="Marchant D.B."/>
            <person name="Chen G."/>
            <person name="Jenkins J."/>
            <person name="Shu S."/>
            <person name="Leebens-Mack J."/>
            <person name="Grimwood J."/>
            <person name="Schmutz J."/>
            <person name="Soltis P."/>
            <person name="Soltis D."/>
            <person name="Chen Z.-H."/>
        </authorList>
    </citation>
    <scope>NUCLEOTIDE SEQUENCE</scope>
    <source>
        <strain evidence="2">Whitten #5841</strain>
        <tissue evidence="2">Leaf</tissue>
    </source>
</reference>
<evidence type="ECO:0000313" key="2">
    <source>
        <dbReference type="EMBL" id="KAH7315910.1"/>
    </source>
</evidence>
<accession>A0A8T2SCZ8</accession>
<dbReference type="OrthoDB" id="10569737at2759"/>
<keyword evidence="3" id="KW-1185">Reference proteome</keyword>
<dbReference type="AlphaFoldDB" id="A0A8T2SCZ8"/>
<dbReference type="Proteomes" id="UP000825935">
    <property type="component" value="Chromosome 21"/>
</dbReference>
<gene>
    <name evidence="2" type="ORF">KP509_21G070200</name>
</gene>
<protein>
    <submittedName>
        <fullName evidence="2">Uncharacterized protein</fullName>
    </submittedName>
</protein>
<evidence type="ECO:0000256" key="1">
    <source>
        <dbReference type="SAM" id="Coils"/>
    </source>
</evidence>
<organism evidence="2 3">
    <name type="scientific">Ceratopteris richardii</name>
    <name type="common">Triangle waterfern</name>
    <dbReference type="NCBI Taxonomy" id="49495"/>
    <lineage>
        <taxon>Eukaryota</taxon>
        <taxon>Viridiplantae</taxon>
        <taxon>Streptophyta</taxon>
        <taxon>Embryophyta</taxon>
        <taxon>Tracheophyta</taxon>
        <taxon>Polypodiopsida</taxon>
        <taxon>Polypodiidae</taxon>
        <taxon>Polypodiales</taxon>
        <taxon>Pteridineae</taxon>
        <taxon>Pteridaceae</taxon>
        <taxon>Parkerioideae</taxon>
        <taxon>Ceratopteris</taxon>
    </lineage>
</organism>
<comment type="caution">
    <text evidence="2">The sequence shown here is derived from an EMBL/GenBank/DDBJ whole genome shotgun (WGS) entry which is preliminary data.</text>
</comment>
<sequence length="168" mass="19881">MRGRIDPLKPMKRFRAEDEDEHQNELSVAVRLKQAIEEQEQTFVRLVDERRVQVRRLEEQARDIQFQLVDAQRKLTEAESQLKKFRDKNFRVDLTESNHTAPSEILHAKVEIHSDVWENAQADEAFPHARQSDSGWVPYTRSKIYLTPCLWGRAAVQKRGGRPFFWQL</sequence>
<feature type="coiled-coil region" evidence="1">
    <location>
        <begin position="29"/>
        <end position="88"/>
    </location>
</feature>
<proteinExistence type="predicted"/>